<dbReference type="GO" id="GO:0007155">
    <property type="term" value="P:cell adhesion"/>
    <property type="evidence" value="ECO:0007669"/>
    <property type="project" value="UniProtKB-KW"/>
</dbReference>
<feature type="disulfide bond" evidence="14">
    <location>
        <begin position="989"/>
        <end position="1001"/>
    </location>
</feature>
<feature type="disulfide bond" evidence="14">
    <location>
        <begin position="1032"/>
        <end position="1050"/>
    </location>
</feature>
<feature type="disulfide bond" evidence="14">
    <location>
        <begin position="1145"/>
        <end position="1163"/>
    </location>
</feature>
<evidence type="ECO:0000256" key="11">
    <source>
        <dbReference type="ARBA" id="ARBA00023180"/>
    </source>
</evidence>
<evidence type="ECO:0000256" key="15">
    <source>
        <dbReference type="SAM" id="MobiDB-lite"/>
    </source>
</evidence>
<feature type="disulfide bond" evidence="14">
    <location>
        <begin position="1497"/>
        <end position="1515"/>
    </location>
</feature>
<dbReference type="PROSITE" id="PS50092">
    <property type="entry name" value="TSP1"/>
    <property type="match status" value="17"/>
</dbReference>
<dbReference type="Pfam" id="PF00094">
    <property type="entry name" value="VWD"/>
    <property type="match status" value="2"/>
</dbReference>
<feature type="disulfide bond" evidence="14">
    <location>
        <begin position="1065"/>
        <end position="1077"/>
    </location>
</feature>
<dbReference type="FunFam" id="2.10.25.10:FF:000055">
    <property type="entry name" value="alpha-tectorin isoform X1"/>
    <property type="match status" value="3"/>
</dbReference>
<evidence type="ECO:0000256" key="9">
    <source>
        <dbReference type="ARBA" id="ARBA00022889"/>
    </source>
</evidence>
<dbReference type="PROSITE" id="PS50068">
    <property type="entry name" value="LDLRA_2"/>
    <property type="match status" value="8"/>
</dbReference>
<dbReference type="Pfam" id="PF08742">
    <property type="entry name" value="C8"/>
    <property type="match status" value="2"/>
</dbReference>
<comment type="caution">
    <text evidence="20">The sequence shown here is derived from an EMBL/GenBank/DDBJ whole genome shotgun (WGS) entry which is preliminary data.</text>
</comment>
<comment type="caution">
    <text evidence="13">Lacks conserved residue(s) required for the propagation of feature annotation.</text>
</comment>
<dbReference type="PRINTS" id="PR00261">
    <property type="entry name" value="LDLRECEPTOR"/>
</dbReference>
<dbReference type="FunFam" id="2.20.100.10:FF:000080">
    <property type="entry name" value="SCO-spondin"/>
    <property type="match status" value="2"/>
</dbReference>
<dbReference type="PANTHER" id="PTHR11339:SF396">
    <property type="entry name" value="SCO-SPONDIN"/>
    <property type="match status" value="1"/>
</dbReference>
<feature type="disulfide bond" evidence="14">
    <location>
        <begin position="1138"/>
        <end position="1150"/>
    </location>
</feature>
<dbReference type="InterPro" id="IPR014853">
    <property type="entry name" value="VWF/SSPO/ZAN-like_Cys-rich_dom"/>
</dbReference>
<feature type="disulfide bond" evidence="14">
    <location>
        <begin position="1008"/>
        <end position="1023"/>
    </location>
</feature>
<keyword evidence="7" id="KW-0677">Repeat</keyword>
<dbReference type="PROSITE" id="PS50184">
    <property type="entry name" value="VWFC_2"/>
    <property type="match status" value="1"/>
</dbReference>
<proteinExistence type="inferred from homology"/>
<organism evidence="20 21">
    <name type="scientific">Phyllostomus discolor</name>
    <name type="common">pale spear-nosed bat</name>
    <dbReference type="NCBI Taxonomy" id="89673"/>
    <lineage>
        <taxon>Eukaryota</taxon>
        <taxon>Metazoa</taxon>
        <taxon>Chordata</taxon>
        <taxon>Craniata</taxon>
        <taxon>Vertebrata</taxon>
        <taxon>Euteleostomi</taxon>
        <taxon>Mammalia</taxon>
        <taxon>Eutheria</taxon>
        <taxon>Laurasiatheria</taxon>
        <taxon>Chiroptera</taxon>
        <taxon>Yangochiroptera</taxon>
        <taxon>Phyllostomidae</taxon>
        <taxon>Phyllostominae</taxon>
        <taxon>Phyllostomus</taxon>
    </lineage>
</organism>
<dbReference type="SMART" id="SM00215">
    <property type="entry name" value="VWC_out"/>
    <property type="match status" value="4"/>
</dbReference>
<feature type="domain" description="VWFD" evidence="19">
    <location>
        <begin position="557"/>
        <end position="754"/>
    </location>
</feature>
<dbReference type="FunFam" id="4.10.400.10:FF:000167">
    <property type="entry name" value="Predicted protein"/>
    <property type="match status" value="1"/>
</dbReference>
<dbReference type="Gene3D" id="4.10.400.10">
    <property type="entry name" value="Low-density Lipoprotein Receptor"/>
    <property type="match status" value="8"/>
</dbReference>
<dbReference type="PROSITE" id="PS01209">
    <property type="entry name" value="LDLRA_1"/>
    <property type="match status" value="2"/>
</dbReference>
<dbReference type="FunFam" id="2.20.100.10:FF:000051">
    <property type="entry name" value="Cartilage intermediate layer protein 2"/>
    <property type="match status" value="1"/>
</dbReference>
<evidence type="ECO:0000256" key="14">
    <source>
        <dbReference type="PROSITE-ProRule" id="PRU00124"/>
    </source>
</evidence>
<comment type="subcellular location">
    <subcellularLocation>
        <location evidence="1">Secreted</location>
        <location evidence="1">Extracellular space</location>
    </subcellularLocation>
</comment>
<dbReference type="SUPFAM" id="SSF57567">
    <property type="entry name" value="Serine protease inhibitors"/>
    <property type="match status" value="10"/>
</dbReference>
<name>A0A833Z4Z7_9CHIR</name>
<accession>A0A833Z4Z7</accession>
<dbReference type="Pfam" id="PF00057">
    <property type="entry name" value="Ldl_recept_a"/>
    <property type="match status" value="7"/>
</dbReference>
<keyword evidence="11" id="KW-0325">Glycoprotein</keyword>
<dbReference type="InterPro" id="IPR023415">
    <property type="entry name" value="LDLR_class-A_CS"/>
</dbReference>
<feature type="signal peptide" evidence="16">
    <location>
        <begin position="1"/>
        <end position="17"/>
    </location>
</feature>
<evidence type="ECO:0000259" key="18">
    <source>
        <dbReference type="PROSITE" id="PS50184"/>
    </source>
</evidence>
<dbReference type="GO" id="GO:0031012">
    <property type="term" value="C:extracellular matrix"/>
    <property type="evidence" value="ECO:0007669"/>
    <property type="project" value="TreeGrafter"/>
</dbReference>
<feature type="disulfide bond" evidence="14">
    <location>
        <begin position="1509"/>
        <end position="1524"/>
    </location>
</feature>
<keyword evidence="8" id="KW-0106">Calcium</keyword>
<gene>
    <name evidence="20" type="ORF">HJG60_008410</name>
</gene>
<dbReference type="InterPro" id="IPR002919">
    <property type="entry name" value="TIL_dom"/>
</dbReference>
<dbReference type="SUPFAM" id="SSF57603">
    <property type="entry name" value="FnI-like domain"/>
    <property type="match status" value="3"/>
</dbReference>
<feature type="domain" description="VWFD" evidence="19">
    <location>
        <begin position="185"/>
        <end position="356"/>
    </location>
</feature>
<dbReference type="FunFam" id="2.20.100.10:FF:000001">
    <property type="entry name" value="semaphorin-5A isoform X1"/>
    <property type="match status" value="2"/>
</dbReference>
<dbReference type="InterPro" id="IPR050780">
    <property type="entry name" value="Mucin_vWF_Thrombospondin_sf"/>
</dbReference>
<evidence type="ECO:0000259" key="19">
    <source>
        <dbReference type="PROSITE" id="PS51233"/>
    </source>
</evidence>
<keyword evidence="9" id="KW-0130">Cell adhesion</keyword>
<dbReference type="SMART" id="SM00041">
    <property type="entry name" value="CT"/>
    <property type="match status" value="1"/>
</dbReference>
<dbReference type="SMART" id="SM00192">
    <property type="entry name" value="LDLa"/>
    <property type="match status" value="8"/>
</dbReference>
<dbReference type="InterPro" id="IPR036055">
    <property type="entry name" value="LDL_receptor-like_sf"/>
</dbReference>
<evidence type="ECO:0000256" key="13">
    <source>
        <dbReference type="PROSITE-ProRule" id="PRU00039"/>
    </source>
</evidence>
<evidence type="ECO:0000256" key="8">
    <source>
        <dbReference type="ARBA" id="ARBA00022837"/>
    </source>
</evidence>
<dbReference type="Gene3D" id="2.20.100.10">
    <property type="entry name" value="Thrombospondin type-1 (TSP1) repeat"/>
    <property type="match status" value="17"/>
</dbReference>
<dbReference type="InterPro" id="IPR006207">
    <property type="entry name" value="Cys_knot_C"/>
</dbReference>
<dbReference type="FunFam" id="2.10.25.10:FF:000217">
    <property type="entry name" value="SCO-spondin"/>
    <property type="match status" value="4"/>
</dbReference>
<dbReference type="SUPFAM" id="SSF82895">
    <property type="entry name" value="TSP-1 type 1 repeat"/>
    <property type="match status" value="16"/>
</dbReference>
<dbReference type="Pfam" id="PF23244">
    <property type="entry name" value="VWF"/>
    <property type="match status" value="1"/>
</dbReference>
<comment type="similarity">
    <text evidence="2">Belongs to the thrombospondin family.</text>
</comment>
<feature type="disulfide bond" evidence="14">
    <location>
        <begin position="1547"/>
        <end position="1559"/>
    </location>
</feature>
<evidence type="ECO:0000256" key="6">
    <source>
        <dbReference type="ARBA" id="ARBA00022729"/>
    </source>
</evidence>
<feature type="chain" id="PRO_5032539750" description="SCO-spondin" evidence="16">
    <location>
        <begin position="18"/>
        <end position="3959"/>
    </location>
</feature>
<dbReference type="InterPro" id="IPR001007">
    <property type="entry name" value="VWF_dom"/>
</dbReference>
<comment type="function">
    <text evidence="12">Involved in the modulation of neuronal aggregation. May be involved in developmental events during the formation of the central nervous system.</text>
</comment>
<dbReference type="PROSITE" id="PS51233">
    <property type="entry name" value="VWFD"/>
    <property type="match status" value="2"/>
</dbReference>
<dbReference type="SMART" id="SM00214">
    <property type="entry name" value="VWC"/>
    <property type="match status" value="3"/>
</dbReference>
<dbReference type="GO" id="GO:0005615">
    <property type="term" value="C:extracellular space"/>
    <property type="evidence" value="ECO:0007669"/>
    <property type="project" value="TreeGrafter"/>
</dbReference>
<evidence type="ECO:0000256" key="3">
    <source>
        <dbReference type="ARBA" id="ARBA00020523"/>
    </source>
</evidence>
<dbReference type="CDD" id="cd19941">
    <property type="entry name" value="TIL"/>
    <property type="match status" value="11"/>
</dbReference>
<evidence type="ECO:0000256" key="1">
    <source>
        <dbReference type="ARBA" id="ARBA00004239"/>
    </source>
</evidence>
<dbReference type="FunFam" id="4.10.400.10:FF:000208">
    <property type="entry name" value="SCO-spondin"/>
    <property type="match status" value="1"/>
</dbReference>
<sequence length="3959" mass="418241">MLLPTLLFGMAWALANGRWCEQTETLLVEEEVTPRREDLVPCTSLYHYLRQGWRADLSLGGRAGLCPIYKPPATRPVPWNRTVRACCPGWGGLDYALALADTSPEGHCFATRRCQPQAGSANASAGSLEECCAQPWGHSWRDGRSRACLSCPSQQLPGSTPSPAPLQPLAGAVAQLWSQRQRPLATCAAWSGFHYRTFDGRHYHFLGRCTYLLAGAADSTWAVHLSPGGPCPQPGHCQLARVLMGPEEVLIRGGNVSVNGQPVPEGESQLLPGLSLQWQGDWLVLSGGLGAVVRLDRSGSVSVSVDHELQGQTRGLCGVYNGWREDDFLEPGVGLAALAATFGNSWRLPDSEPGCLDAVEAAWGCEEPLRGTEAGVEAGQLRAGAQDVCHQLLDGLFRECHAQVPPADYHEACLFAYCAAAPAGTGGEGGRQAVCATLANYAQDCAKRGIHVLWRKPGFCERLCPGDQLYSDCASACPPSCSAGDAGAEGSCREECVSGCECPPGLFRDGALCVPAARCPCFHRRQRYAPGDTVRQRCNPCVCQDGRWLCAQAPCPSECAVGGDGHYLTFDGRSFFFCGSAGCRSVLVQVCAAPADRCPVEHLFSGLPHPPSTQDLAKGQLLIVLEHGACDSGSCLHTVSVSLGDTHVQLRDSGRAVTVNGVSVRPPKVYTGPGLSLRRAGLFLLLTARLGLTLLWDGGTRVLVHLSPQFRGRVAGLCGDFDGDASNDLQSRQGVLEPTAELAAHSWRLSPLCPEPGDLPHPCTVNAHRAAWARARCGVLLQPLFARCHAEVPPQQHYEWCVYDACGCDSGGDCECLCSAIATYAAECSRHGLRVRWRSQELCPLQCEGGQVYEACGPACPPTCHNHGPEAGWHCQAVTCVEGCFCPEGTLLHGGVCLEPVSCPCERGGSFFPPGTALQEDCGNCTCQDSQWLCGDGSGARCEEPGPGCAEGEAPCQESGHCVPHEWLCDNQDDCGDGSDEEGCAAPGCREGQVSCSSGRCLPLALLCDGQDDCGDGTDEQGCPCPPGSLACVDGRCLALALLCDGHPDCPDTADEESCLGHVSCTPGQVPCVDGTCVGATQLCDGIWDCPDGADEGPGHCPLPSLPTPPAGTLLSPSAGSLAAAPTPLASTSPAPPCGPLEFPCGSGECTPRGWRCDGEEDCTDGSDERGCGAPCAHPDVPCARGPHCVAPAQLCDGAPHCPDGSDEGPDACVDGEWTSWSPWSLCSEPCGGSATRQRQCRPPKNGGRACAELPGGPHSTHQIRPCLQEGCPNATCSGGLVFWPCAPCPLTCDDITGQTECTADRLCSSPGCWCPTGQVLGSEGQCVRPGQCPCLVDSARYRPGEHIRVNCQLCILNCGWSSWSPWAECLDPCGSQSIQWSFRSPSSPRRSGRGRQCRGIHRKARRCQTEPCGGCEQHGQVHRVGERWRGGPCRVCQCLHNGTALCSPYCPLGSCPQDWVLVEGRGEACCHCVPPGQSPAPGPFPRVHCSPGQAPCTVLGCVEQEQLCDGREDCLDGSDERRCTSPGPFPVPTTALPGLPSPRALCSARQLTCGSGECLPPERRCDRQPDCQDGSDEDGCVDCRLAPWSGWSHCSRSCGLGVAFQRRELLQPPLPGGGCPPDRLRSQSCFVRACPVAGAWTVWEAWGPCSVSCGGGHRSRRRSCEDPPPKNGGAPCPGASQERTACGLQACTGDTDCGMGRVHVSAELCRKGLVPPCPPSCLDPEANSSCGGHCLEGCRCPPGLLLHDASCLPLSECPCLVGGELRQPGLPFLLDNCSRCPVPRGHGVSLSRAVPPGRGSVPPAVPGAGPWGAMYRLLCPGLRLPPGLFLHNASCLPRAQCPCQLHGRLYDLGAVAPLGSCNNCGLWLEPLDPLECLQPQLQRGDSKAFPGGYSAPCCLWGCCVPGPQYGGRVLQPAAMSRSREGVGPLVSLLRALRRWLPEPHPRQWPEQSRGLLHLWPTALCRASAWRVSQGQAVAGLCPGPCHLCRAQRPLRDEPDLPAWLLLSPRLAPAEQHVCVPAQDCPCAHGGRLHPPGSAVLRACENCSCVSGLVTNCTSWPCEQGPPTWSSWTPWSECSASCGTALCHRHRFCARLPGTVLPPPPRASPTPLCPGPEAEEEPCTLPACDRAGGWGPWGPWSSCSRSCGGGLRSRTRACDQPPPQGLGDYCEGPRAQGEACQALPCPVTNCTSVEGAAFSPCGPPCPRSCDDLVHCMWHCQPGCYCPPGQVLSADGALCVPPRHCSCLDLLTGARHPPGTQLTRPDGCNYCTCSEGRLNCTDLPCPVPGGWCPWSGWTACSQPCRGQTRTRSRACACPAPRHGGSPCPEVAGEPGAQLQREACPDPGVCPVDGAWGPWGPWGLWSPCDACLGQSHRSRVCSWPPTAEGGRPCPGGHRQSRPCRDNSTRCPDCAGGQALLPCGQPCPRSCQDLSPGSLCQPGPTGCQPSCGCAPGQLSQDGLCVAPAHCRCQFQPGAMGVPQNRSRAVGSELSSWESLEPGEVVTGLCDNCTCVAGVLQCQEVRGCPGPGEWGPWGPWEDCSVPCGGGEQLRARSCPRPPCPGPARQSRTCHTQVCGGAGCPAGRLYRECQPGEGCPFSCAHVAGQVACFSAGCQEGCHCPEGTFQHRLACVQECPCVLTASLLQGLGAASTDPGARPPILGDLAQPLGPGDELGSGQTFHVVCSNCSCVHGKLSCSVGDCSEGDGFGPWDPWGPCSHSCGGLGTRTRTCHCARPSATPGSQGCRGPLQDLEYCPSPDCPGAAGSTVEPVTGLAGGWGPWSPWSPCSQSCTDPRHPAWRSRRRLCLANCTGGDTSQERPCNLPSCTELPLCPGPGCVAGNCSWTAWAPWQPCSRSCGVGQQRRLRAYRPPGPGGHWCPDILTAYQEHRFRNLRACPVPGGWSRWSPWSWCDRSCGGGRSLRSRRCSSPPPKNGGAPCAGERHHARLCNPMPCEAGCPAGMEVVSCANHCPRRCSDLQEGIVCQEDQACQPGCRCPEGSLEQDGRCVPVGHCECTDAQGHSWALGSRHQDACGNCTCRAGRLSCEAQPRPPPAHCAWSRWSAWSPCSRSCGPGGQQSRFRSSTSGSWAPECQEEQAQSQPCSQPPCPPLCLHGGHPRSLGDSWGQGECQQCSCTPEGVLCDDTHCAVPGAWTPWSPWSGCPVSCGAVAPAWPPAPGSAPACWPRLTPPAMAPSCARTPGPATWGPAWDCVWGGWSPWTRCSCRVPVQQRYRHQSPAPGVPGAGAPCTRLDGHFRPCLVGNCSEDGCTPPFQFRACGSPCAGLCATHLSRTLCQDLPPCQPGCYCPEGLLEQAGGCVSPEQCSCQHISGEGARVTLAPGDRLRLGCKECECQRGELQCTSGGCQGLLPLSGWSEWSPCGPCLPLSVLAPASRTALEERWPQHPAGLAPASAPLLASEQHRHRLCLDPETGRPWAGDPDLCTVPLSQQRLCPDPGACLDPCQWSPWGPWSSCEVPCGGGFRLRWTEAADPPGGGCWGPWAQTESCNPGPCPGESCEARDAVSTPDCANQCPRSCADLWDRVQCLQGPCRPGCRCPPGQLVQDGRCVPISSCRCGLPSPNASWVLAPAEAVQLDCKTCTCVNGSLECPHRECPVLGPWSAWSRCSAPCGGGTRERHRSCQESPGGAPCRAQDTEQRQECNLQPCPECPRGQVPSPCATSCPRLCSHLWPGALCVQEPCRLGCGCPGGQLLHNGTCVPPAECPCTPLSLPWGLTLTLEEQAQELPPGTVLAQNCTRCVCQGGTFNCSLAGCQECPPGEVWQQVAPGELGPCERTCWELNASETQGHCAAGQAPGCVCRRGLLRSQAGPCVTVHLCECWHRGRPHPGEVTVQEPGSCCPTCRRATPEEQSPSCRHLTELRNLTKGPCYLDQVEVSYCSGHCPSSTNVLPEEPYLQSQCECCSYRLDPENPVRVLNLRCPGGRTELVLLPVIRSCQCSACQGGDFSER</sequence>
<feature type="disulfide bond" evidence="14">
    <location>
        <begin position="1157"/>
        <end position="1172"/>
    </location>
</feature>
<dbReference type="SUPFAM" id="SSF57424">
    <property type="entry name" value="LDL receptor-like module"/>
    <property type="match status" value="8"/>
</dbReference>
<dbReference type="PROSITE" id="PS01225">
    <property type="entry name" value="CTCK_2"/>
    <property type="match status" value="1"/>
</dbReference>
<feature type="disulfide bond" evidence="14">
    <location>
        <begin position="969"/>
        <end position="984"/>
    </location>
</feature>
<dbReference type="Proteomes" id="UP000664940">
    <property type="component" value="Unassembled WGS sequence"/>
</dbReference>
<evidence type="ECO:0000256" key="4">
    <source>
        <dbReference type="ARBA" id="ARBA00022525"/>
    </source>
</evidence>
<dbReference type="Gene3D" id="2.10.25.10">
    <property type="entry name" value="Laminin"/>
    <property type="match status" value="10"/>
</dbReference>
<dbReference type="SMART" id="SM00209">
    <property type="entry name" value="TSP1"/>
    <property type="match status" value="17"/>
</dbReference>
<feature type="disulfide bond" evidence="14">
    <location>
        <begin position="1072"/>
        <end position="1090"/>
    </location>
</feature>
<feature type="region of interest" description="Disordered" evidence="15">
    <location>
        <begin position="1653"/>
        <end position="1677"/>
    </location>
</feature>
<dbReference type="EMBL" id="JABVXQ010000011">
    <property type="protein sequence ID" value="KAF6086207.1"/>
    <property type="molecule type" value="Genomic_DNA"/>
</dbReference>
<feature type="region of interest" description="Disordered" evidence="15">
    <location>
        <begin position="1112"/>
        <end position="1133"/>
    </location>
</feature>
<keyword evidence="4" id="KW-0964">Secreted</keyword>
<dbReference type="InterPro" id="IPR036383">
    <property type="entry name" value="TSP1_rpt_sf"/>
</dbReference>
<keyword evidence="6 16" id="KW-0732">Signal</keyword>
<feature type="domain" description="CTCK" evidence="17">
    <location>
        <begin position="3853"/>
        <end position="3952"/>
    </location>
</feature>
<reference evidence="20 21" key="1">
    <citation type="journal article" date="2020" name="Nature">
        <title>Six reference-quality genomes reveal evolution of bat adaptations.</title>
        <authorList>
            <person name="Jebb D."/>
            <person name="Huang Z."/>
            <person name="Pippel M."/>
            <person name="Hughes G.M."/>
            <person name="Lavrichenko K."/>
            <person name="Devanna P."/>
            <person name="Winkler S."/>
            <person name="Jermiin L.S."/>
            <person name="Skirmuntt E.C."/>
            <person name="Katzourakis A."/>
            <person name="Burkitt-Gray L."/>
            <person name="Ray D.A."/>
            <person name="Sullivan K.A.M."/>
            <person name="Roscito J.G."/>
            <person name="Kirilenko B.M."/>
            <person name="Davalos L.M."/>
            <person name="Corthals A.P."/>
            <person name="Power M.L."/>
            <person name="Jones G."/>
            <person name="Ransome R.D."/>
            <person name="Dechmann D.K.N."/>
            <person name="Locatelli A.G."/>
            <person name="Puechmaille S.J."/>
            <person name="Fedrigo O."/>
            <person name="Jarvis E.D."/>
            <person name="Hiller M."/>
            <person name="Vernes S.C."/>
            <person name="Myers E.W."/>
            <person name="Teeling E.C."/>
        </authorList>
    </citation>
    <scope>NUCLEOTIDE SEQUENCE [LARGE SCALE GENOMIC DNA]</scope>
    <source>
        <strain evidence="20">Bat1K_MPI-CBG_1</strain>
    </source>
</reference>
<evidence type="ECO:0000259" key="17">
    <source>
        <dbReference type="PROSITE" id="PS01225"/>
    </source>
</evidence>
<feature type="disulfide bond" evidence="14">
    <location>
        <begin position="1554"/>
        <end position="1572"/>
    </location>
</feature>
<evidence type="ECO:0000256" key="10">
    <source>
        <dbReference type="ARBA" id="ARBA00023157"/>
    </source>
</evidence>
<dbReference type="Pfam" id="PF01826">
    <property type="entry name" value="TIL"/>
    <property type="match status" value="10"/>
</dbReference>
<feature type="domain" description="VWFC" evidence="18">
    <location>
        <begin position="1414"/>
        <end position="1474"/>
    </location>
</feature>
<evidence type="ECO:0000313" key="21">
    <source>
        <dbReference type="Proteomes" id="UP000664940"/>
    </source>
</evidence>
<dbReference type="FunFam" id="2.20.100.10:FF:000002">
    <property type="entry name" value="Unc-5 netrin receptor C"/>
    <property type="match status" value="1"/>
</dbReference>
<protein>
    <recommendedName>
        <fullName evidence="3">SCO-spondin</fullName>
    </recommendedName>
</protein>
<feature type="disulfide bond" evidence="14">
    <location>
        <begin position="1566"/>
        <end position="1581"/>
    </location>
</feature>
<dbReference type="PANTHER" id="PTHR11339">
    <property type="entry name" value="EXTRACELLULAR MATRIX GLYCOPROTEIN RELATED"/>
    <property type="match status" value="1"/>
</dbReference>
<dbReference type="InterPro" id="IPR036084">
    <property type="entry name" value="Ser_inhib-like_sf"/>
</dbReference>
<feature type="disulfide bond" evidence="14">
    <location>
        <begin position="1044"/>
        <end position="1059"/>
    </location>
</feature>
<dbReference type="CDD" id="cd00112">
    <property type="entry name" value="LDLa"/>
    <property type="match status" value="7"/>
</dbReference>
<dbReference type="InterPro" id="IPR001846">
    <property type="entry name" value="VWF_type-D"/>
</dbReference>
<feature type="disulfide bond" evidence="14">
    <location>
        <begin position="996"/>
        <end position="1014"/>
    </location>
</feature>
<dbReference type="InterPro" id="IPR002172">
    <property type="entry name" value="LDrepeatLR_classA_rpt"/>
</dbReference>
<evidence type="ECO:0000256" key="2">
    <source>
        <dbReference type="ARBA" id="ARBA00009456"/>
    </source>
</evidence>
<dbReference type="Pfam" id="PF00090">
    <property type="entry name" value="TSP_1"/>
    <property type="match status" value="15"/>
</dbReference>
<dbReference type="SMART" id="SM00216">
    <property type="entry name" value="VWD"/>
    <property type="match status" value="2"/>
</dbReference>
<evidence type="ECO:0000256" key="12">
    <source>
        <dbReference type="ARBA" id="ARBA00045981"/>
    </source>
</evidence>
<evidence type="ECO:0000256" key="16">
    <source>
        <dbReference type="SAM" id="SignalP"/>
    </source>
</evidence>
<evidence type="ECO:0000313" key="20">
    <source>
        <dbReference type="EMBL" id="KAF6086207.1"/>
    </source>
</evidence>
<evidence type="ECO:0000256" key="7">
    <source>
        <dbReference type="ARBA" id="ARBA00022737"/>
    </source>
</evidence>
<feature type="disulfide bond" evidence="14">
    <location>
        <begin position="1025"/>
        <end position="1037"/>
    </location>
</feature>
<dbReference type="InterPro" id="IPR000884">
    <property type="entry name" value="TSP1_rpt"/>
</dbReference>
<evidence type="ECO:0000256" key="5">
    <source>
        <dbReference type="ARBA" id="ARBA00022536"/>
    </source>
</evidence>
<feature type="disulfide bond" evidence="14">
    <location>
        <begin position="1490"/>
        <end position="1502"/>
    </location>
</feature>
<keyword evidence="10 14" id="KW-1015">Disulfide bond</keyword>
<keyword evidence="5" id="KW-0245">EGF-like domain</keyword>
<dbReference type="SMART" id="SM00832">
    <property type="entry name" value="C8"/>
    <property type="match status" value="2"/>
</dbReference>